<proteinExistence type="predicted"/>
<gene>
    <name evidence="2" type="ORF">OSTQU699_LOCUS1872</name>
</gene>
<protein>
    <submittedName>
        <fullName evidence="2">Uncharacterized protein</fullName>
    </submittedName>
</protein>
<reference evidence="2" key="1">
    <citation type="submission" date="2020-12" db="EMBL/GenBank/DDBJ databases">
        <authorList>
            <person name="Iha C."/>
        </authorList>
    </citation>
    <scope>NUCLEOTIDE SEQUENCE</scope>
</reference>
<evidence type="ECO:0000313" key="2">
    <source>
        <dbReference type="EMBL" id="CAD7696512.1"/>
    </source>
</evidence>
<dbReference type="PANTHER" id="PTHR33598">
    <property type="entry name" value="OS02G0833400 PROTEIN"/>
    <property type="match status" value="1"/>
</dbReference>
<dbReference type="OrthoDB" id="4115at2759"/>
<comment type="caution">
    <text evidence="2">The sequence shown here is derived from an EMBL/GenBank/DDBJ whole genome shotgun (WGS) entry which is preliminary data.</text>
</comment>
<keyword evidence="3" id="KW-1185">Reference proteome</keyword>
<dbReference type="AlphaFoldDB" id="A0A8S1IP10"/>
<evidence type="ECO:0000256" key="1">
    <source>
        <dbReference type="SAM" id="MobiDB-lite"/>
    </source>
</evidence>
<accession>A0A8S1IP10</accession>
<dbReference type="PANTHER" id="PTHR33598:SF2">
    <property type="entry name" value="MAR-BINDING FILAMENT-LIKE PROTEIN"/>
    <property type="match status" value="1"/>
</dbReference>
<dbReference type="Proteomes" id="UP000708148">
    <property type="component" value="Unassembled WGS sequence"/>
</dbReference>
<feature type="region of interest" description="Disordered" evidence="1">
    <location>
        <begin position="1"/>
        <end position="63"/>
    </location>
</feature>
<evidence type="ECO:0000313" key="3">
    <source>
        <dbReference type="Proteomes" id="UP000708148"/>
    </source>
</evidence>
<dbReference type="InterPro" id="IPR008479">
    <property type="entry name" value="DUF760"/>
</dbReference>
<organism evidence="2 3">
    <name type="scientific">Ostreobium quekettii</name>
    <dbReference type="NCBI Taxonomy" id="121088"/>
    <lineage>
        <taxon>Eukaryota</taxon>
        <taxon>Viridiplantae</taxon>
        <taxon>Chlorophyta</taxon>
        <taxon>core chlorophytes</taxon>
        <taxon>Ulvophyceae</taxon>
        <taxon>TCBD clade</taxon>
        <taxon>Bryopsidales</taxon>
        <taxon>Ostreobineae</taxon>
        <taxon>Ostreobiaceae</taxon>
        <taxon>Ostreobium</taxon>
    </lineage>
</organism>
<dbReference type="EMBL" id="CAJHUC010000488">
    <property type="protein sequence ID" value="CAD7696512.1"/>
    <property type="molecule type" value="Genomic_DNA"/>
</dbReference>
<name>A0A8S1IP10_9CHLO</name>
<sequence>MAQRGMQRAGPFPSSPGSYANRVGRSPGARTGHRPAPPRSSAMGPSPGDPGGDGPPGPLEPELAEGRQWSTTLWTEITSLRLMVKEPLEGEASEEVLSAMRIVVSSMLGRLPSPEFQVTLRASRDHMAAVFMSALHTGYSLRNAEFVARLQKGWGRGEVAPGLVREDREGLSPAAAAYVESLEARLQDLPPPRRDGSQLLAYDRESCKDGAHRFQPTNNCVSEAFRTVVSKLIVMLKLSQHHALYGPPGSDIECPLLDLVGPITIQREELTNILMWCLLVGHHAKCVEYRMSLERCMLKGSGEGEAASGQGPAPGRAWIDRLGSFFQNGT</sequence>
<dbReference type="Pfam" id="PF05542">
    <property type="entry name" value="DUF760"/>
    <property type="match status" value="2"/>
</dbReference>